<feature type="transmembrane region" description="Helical" evidence="1">
    <location>
        <begin position="73"/>
        <end position="97"/>
    </location>
</feature>
<evidence type="ECO:0000313" key="2">
    <source>
        <dbReference type="EMBL" id="HJH23946.1"/>
    </source>
</evidence>
<dbReference type="AlphaFoldDB" id="A0A9D3AAQ8"/>
<gene>
    <name evidence="3" type="ORF">GGR41_001514</name>
    <name evidence="2" type="ORF">K8U84_05255</name>
</gene>
<organism evidence="2 4">
    <name type="scientific">Paenalcaligenes hominis</name>
    <dbReference type="NCBI Taxonomy" id="643674"/>
    <lineage>
        <taxon>Bacteria</taxon>
        <taxon>Pseudomonadati</taxon>
        <taxon>Pseudomonadota</taxon>
        <taxon>Betaproteobacteria</taxon>
        <taxon>Burkholderiales</taxon>
        <taxon>Alcaligenaceae</taxon>
        <taxon>Paenalcaligenes</taxon>
    </lineage>
</organism>
<evidence type="ECO:0000313" key="5">
    <source>
        <dbReference type="Proteomes" id="UP000783934"/>
    </source>
</evidence>
<proteinExistence type="predicted"/>
<keyword evidence="1" id="KW-1133">Transmembrane helix</keyword>
<keyword evidence="1" id="KW-0812">Transmembrane</keyword>
<reference evidence="2" key="3">
    <citation type="submission" date="2021-09" db="EMBL/GenBank/DDBJ databases">
        <authorList>
            <person name="Gilroy R."/>
        </authorList>
    </citation>
    <scope>NUCLEOTIDE SEQUENCE</scope>
    <source>
        <strain evidence="2">CHK175-13533</strain>
    </source>
</reference>
<reference evidence="3 5" key="1">
    <citation type="submission" date="2020-03" db="EMBL/GenBank/DDBJ databases">
        <title>Genomic Encyclopedia of Type Strains, Phase IV (KMG-IV): sequencing the most valuable type-strain genomes for metagenomic binning, comparative biology and taxonomic classification.</title>
        <authorList>
            <person name="Goeker M."/>
        </authorList>
    </citation>
    <scope>NUCLEOTIDE SEQUENCE [LARGE SCALE GENOMIC DNA]</scope>
    <source>
        <strain evidence="3 5">DSM 26613</strain>
    </source>
</reference>
<feature type="transmembrane region" description="Helical" evidence="1">
    <location>
        <begin position="183"/>
        <end position="202"/>
    </location>
</feature>
<dbReference type="EMBL" id="JAATIZ010000003">
    <property type="protein sequence ID" value="NJB65265.1"/>
    <property type="molecule type" value="Genomic_DNA"/>
</dbReference>
<accession>A0A9D3AAQ8</accession>
<reference evidence="2" key="2">
    <citation type="journal article" date="2021" name="PeerJ">
        <title>Extensive microbial diversity within the chicken gut microbiome revealed by metagenomics and culture.</title>
        <authorList>
            <person name="Gilroy R."/>
            <person name="Ravi A."/>
            <person name="Getino M."/>
            <person name="Pursley I."/>
            <person name="Horton D.L."/>
            <person name="Alikhan N.F."/>
            <person name="Baker D."/>
            <person name="Gharbi K."/>
            <person name="Hall N."/>
            <person name="Watson M."/>
            <person name="Adriaenssens E.M."/>
            <person name="Foster-Nyarko E."/>
            <person name="Jarju S."/>
            <person name="Secka A."/>
            <person name="Antonio M."/>
            <person name="Oren A."/>
            <person name="Chaudhuri R.R."/>
            <person name="La Ragione R."/>
            <person name="Hildebrand F."/>
            <person name="Pallen M.J."/>
        </authorList>
    </citation>
    <scope>NUCLEOTIDE SEQUENCE</scope>
    <source>
        <strain evidence="2">CHK175-13533</strain>
    </source>
</reference>
<name>A0A9D3AAQ8_9BURK</name>
<sequence length="467" mass="52586">MWKKTSDLVPYWLLEAVRLKESQWGPIEDAVEVRRVIAAGGSLEDRMLLRAQLLSEREQWPQKQQHLWRFMRWCLWFVFALFMVLGAGAAFGAFNAVDGRVNVLWAMVTLLALPTFSLVVWLVALLFSTRSEQRAGIGVSQLWLWLSQRIVKGPDQALLFNAYLNVLTKQRLAQWLLSVINHTAWVLGLLTMLSTVLVLLAAKRYSFNWETTLLSADSFVLVVQALGWLPSWLGFSTPSPEMIRLSDGLQVVPSAVQVQWSSWLVGCVVAYGVLPRLVALGVCYGYLSKNLRQVRVHTDQVGLIELRPRLLPVAEYVGVDAVAGADQVALAPEPIQRPALTAKTQVIGIELPSDQPWPPFELPSGWEDAGLVDSREQRAQLLTQLTHHHYAHVVLCVDAAQTPDRGVMAWLAELASYSDFASVYLINANQGPDRLDAWRTRLQKADFESVYTDINTLFFELHNHHES</sequence>
<evidence type="ECO:0000256" key="1">
    <source>
        <dbReference type="SAM" id="Phobius"/>
    </source>
</evidence>
<dbReference type="Proteomes" id="UP000783934">
    <property type="component" value="Unassembled WGS sequence"/>
</dbReference>
<keyword evidence="5" id="KW-1185">Reference proteome</keyword>
<dbReference type="InterPro" id="IPR021296">
    <property type="entry name" value="DUF2868"/>
</dbReference>
<keyword evidence="1" id="KW-0472">Membrane</keyword>
<dbReference type="Proteomes" id="UP000700248">
    <property type="component" value="Unassembled WGS sequence"/>
</dbReference>
<comment type="caution">
    <text evidence="2">The sequence shown here is derived from an EMBL/GenBank/DDBJ whole genome shotgun (WGS) entry which is preliminary data.</text>
</comment>
<evidence type="ECO:0000313" key="4">
    <source>
        <dbReference type="Proteomes" id="UP000700248"/>
    </source>
</evidence>
<protein>
    <submittedName>
        <fullName evidence="2">DUF2868 domain-containing protein</fullName>
    </submittedName>
</protein>
<dbReference type="Pfam" id="PF11067">
    <property type="entry name" value="DUF2868"/>
    <property type="match status" value="1"/>
</dbReference>
<evidence type="ECO:0000313" key="3">
    <source>
        <dbReference type="EMBL" id="NJB65265.1"/>
    </source>
</evidence>
<feature type="transmembrane region" description="Helical" evidence="1">
    <location>
        <begin position="103"/>
        <end position="127"/>
    </location>
</feature>
<dbReference type="RefSeq" id="WP_167661334.1">
    <property type="nucleotide sequence ID" value="NZ_BMCQ01000006.1"/>
</dbReference>
<dbReference type="EMBL" id="DYTQ01000060">
    <property type="protein sequence ID" value="HJH23946.1"/>
    <property type="molecule type" value="Genomic_DNA"/>
</dbReference>